<evidence type="ECO:0000313" key="3">
    <source>
        <dbReference type="Proteomes" id="UP000654279"/>
    </source>
</evidence>
<dbReference type="EMBL" id="JACRSO010000001">
    <property type="protein sequence ID" value="MBC8528620.1"/>
    <property type="molecule type" value="Genomic_DNA"/>
</dbReference>
<keyword evidence="1" id="KW-0472">Membrane</keyword>
<sequence length="533" mass="57433">MKKFWTLLKLDFKALLMNSNMGGRRNKRRAATGLGALILICAVMLYISGIYSFMFAQVLSPVGGLDIMLMLMATLGAVMMFVFTVFSAQGVVFGGKDKDLIFSLPVNAFTVMLSRVFAVYLENLVIGLFLAVPAGIAYLVYGGAGGVGFLLLFLVGMAFLALLPTLLSLIVGFVISLISSRMPKKKLISNILYFVALALLMVFAFSLNAQMTGITQNPEGIRLALQQYVFPVALMQQAACNADLLALLALIAISVLPFVALVYLFSRCYKKVITGLGSHQLRRDYKLREVAAGSAFGALLKKEFSRYTGSSIYLMNTAFGIVLMLGGGIYCLFASGQIGDMIAQIGLDTQVIFPMVLAVILFMVSTCCTTDVSISLEGKTLWILKEAPIDPMELFKAKILLNLLVAVPGTALSALLIGLAFHFTAAQTLMLILLPALFSALVAVFGLMVNLYLPKLDGTSDAIIVKQSMSAFIGIFGPMLLAIGLGLLYAFALSAVMAFESFYAICCGVLALAIAALWGWMRKKGVKLFLALN</sequence>
<dbReference type="RefSeq" id="WP_249284601.1">
    <property type="nucleotide sequence ID" value="NZ_JACRSO010000001.1"/>
</dbReference>
<dbReference type="Proteomes" id="UP000654279">
    <property type="component" value="Unassembled WGS sequence"/>
</dbReference>
<feature type="transmembrane region" description="Helical" evidence="1">
    <location>
        <begin position="312"/>
        <end position="335"/>
    </location>
</feature>
<feature type="transmembrane region" description="Helical" evidence="1">
    <location>
        <begin position="34"/>
        <end position="55"/>
    </location>
</feature>
<feature type="transmembrane region" description="Helical" evidence="1">
    <location>
        <begin position="67"/>
        <end position="95"/>
    </location>
</feature>
<feature type="transmembrane region" description="Helical" evidence="1">
    <location>
        <begin position="502"/>
        <end position="520"/>
    </location>
</feature>
<feature type="transmembrane region" description="Helical" evidence="1">
    <location>
        <begin position="429"/>
        <end position="453"/>
    </location>
</feature>
<protein>
    <recommendedName>
        <fullName evidence="4">ABC-2 type transport system permease protein</fullName>
    </recommendedName>
</protein>
<accession>A0A926HMH7</accession>
<keyword evidence="1" id="KW-1133">Transmembrane helix</keyword>
<keyword evidence="3" id="KW-1185">Reference proteome</keyword>
<evidence type="ECO:0008006" key="4">
    <source>
        <dbReference type="Google" id="ProtNLM"/>
    </source>
</evidence>
<feature type="transmembrane region" description="Helical" evidence="1">
    <location>
        <begin position="147"/>
        <end position="175"/>
    </location>
</feature>
<keyword evidence="1" id="KW-0812">Transmembrane</keyword>
<feature type="transmembrane region" description="Helical" evidence="1">
    <location>
        <begin position="399"/>
        <end position="423"/>
    </location>
</feature>
<evidence type="ECO:0000256" key="1">
    <source>
        <dbReference type="SAM" id="Phobius"/>
    </source>
</evidence>
<reference evidence="2" key="1">
    <citation type="submission" date="2020-08" db="EMBL/GenBank/DDBJ databases">
        <title>Genome public.</title>
        <authorList>
            <person name="Liu C."/>
            <person name="Sun Q."/>
        </authorList>
    </citation>
    <scope>NUCLEOTIDE SEQUENCE</scope>
    <source>
        <strain evidence="2">NSJ-44</strain>
    </source>
</reference>
<feature type="transmembrane region" description="Helical" evidence="1">
    <location>
        <begin position="187"/>
        <end position="207"/>
    </location>
</feature>
<organism evidence="2 3">
    <name type="scientific">Luoshenia tenuis</name>
    <dbReference type="NCBI Taxonomy" id="2763654"/>
    <lineage>
        <taxon>Bacteria</taxon>
        <taxon>Bacillati</taxon>
        <taxon>Bacillota</taxon>
        <taxon>Clostridia</taxon>
        <taxon>Christensenellales</taxon>
        <taxon>Christensenellaceae</taxon>
        <taxon>Luoshenia</taxon>
    </lineage>
</organism>
<feature type="transmembrane region" description="Helical" evidence="1">
    <location>
        <begin position="244"/>
        <end position="265"/>
    </location>
</feature>
<evidence type="ECO:0000313" key="2">
    <source>
        <dbReference type="EMBL" id="MBC8528620.1"/>
    </source>
</evidence>
<feature type="transmembrane region" description="Helical" evidence="1">
    <location>
        <begin position="473"/>
        <end position="496"/>
    </location>
</feature>
<proteinExistence type="predicted"/>
<comment type="caution">
    <text evidence="2">The sequence shown here is derived from an EMBL/GenBank/DDBJ whole genome shotgun (WGS) entry which is preliminary data.</text>
</comment>
<name>A0A926HMH7_9FIRM</name>
<feature type="transmembrane region" description="Helical" evidence="1">
    <location>
        <begin position="116"/>
        <end position="141"/>
    </location>
</feature>
<gene>
    <name evidence="2" type="ORF">H8699_04105</name>
</gene>
<dbReference type="AlphaFoldDB" id="A0A926HMH7"/>